<dbReference type="InterPro" id="IPR002292">
    <property type="entry name" value="Orn/put_carbamltrans"/>
</dbReference>
<evidence type="ECO:0000313" key="10">
    <source>
        <dbReference type="Proteomes" id="UP000520198"/>
    </source>
</evidence>
<sequence length="331" mass="36040">MSINLHGRNVLSVDALSSNDLRFLLQLASDLKVAKRSGNESKQLHDKSLAFIYEREFPFLRAAFEVAAHDQGAHVTCLGPSQYAGGTVSETRIVAGMLGRIFDAIECCGLAHSVVACVAEQAGIPVYNALSQECDPCQVVADFQTMREFTHKHLSDVTLSVVGNGRASGARSLATGAAKIGMDFRLVSPKELWPDQPFVDRVKAEAWKNGGRFTVMEDIAAGVLDADFVYASRWFSHDEDAARIDQDIKLLTPFGVRMATLEASGNPHTKFMHFVPDFVHEGNQKPRPELNVSGSPEASQNVLEARSSVIFGQAENRMHATKAILVATLAL</sequence>
<dbReference type="InterPro" id="IPR006130">
    <property type="entry name" value="Asp/Orn_carbamoylTrfase"/>
</dbReference>
<comment type="similarity">
    <text evidence="2">Belongs to the aspartate/ornithine carbamoyltransferase superfamily. OTCase family.</text>
</comment>
<dbReference type="Pfam" id="PF00185">
    <property type="entry name" value="OTCace"/>
    <property type="match status" value="1"/>
</dbReference>
<organism evidence="9 10">
    <name type="scientific">Ensifer oleiphilus</name>
    <dbReference type="NCBI Taxonomy" id="2742698"/>
    <lineage>
        <taxon>Bacteria</taxon>
        <taxon>Pseudomonadati</taxon>
        <taxon>Pseudomonadota</taxon>
        <taxon>Alphaproteobacteria</taxon>
        <taxon>Hyphomicrobiales</taxon>
        <taxon>Rhizobiaceae</taxon>
        <taxon>Sinorhizobium/Ensifer group</taxon>
        <taxon>Ensifer</taxon>
    </lineage>
</organism>
<accession>A0A7Y6Q6K6</accession>
<dbReference type="InterPro" id="IPR036901">
    <property type="entry name" value="Asp/Orn_carbamoylTrfase_sf"/>
</dbReference>
<comment type="function">
    <text evidence="1">Reversibly catalyzes the transfer of the carbamoyl group from carbamoyl phosphate (CP) to the N(epsilon) atom of ornithine (ORN) to produce L-citrulline.</text>
</comment>
<dbReference type="Pfam" id="PF02729">
    <property type="entry name" value="OTCace_N"/>
    <property type="match status" value="1"/>
</dbReference>
<evidence type="ECO:0000256" key="1">
    <source>
        <dbReference type="ARBA" id="ARBA00003822"/>
    </source>
</evidence>
<dbReference type="AlphaFoldDB" id="A0A7Y6Q6K6"/>
<evidence type="ECO:0000256" key="3">
    <source>
        <dbReference type="ARBA" id="ARBA00013007"/>
    </source>
</evidence>
<evidence type="ECO:0000259" key="8">
    <source>
        <dbReference type="Pfam" id="PF02729"/>
    </source>
</evidence>
<keyword evidence="4 6" id="KW-0808">Transferase</keyword>
<dbReference type="InterPro" id="IPR006131">
    <property type="entry name" value="Asp_carbamoyltransf_Asp/Orn-bd"/>
</dbReference>
<reference evidence="9 10" key="1">
    <citation type="submission" date="2020-06" db="EMBL/GenBank/DDBJ databases">
        <authorList>
            <person name="Grouzdev D.S."/>
        </authorList>
    </citation>
    <scope>NUCLEOTIDE SEQUENCE [LARGE SCALE GENOMIC DNA]</scope>
    <source>
        <strain evidence="9 10">HO-A22</strain>
    </source>
</reference>
<dbReference type="Proteomes" id="UP000520198">
    <property type="component" value="Unassembled WGS sequence"/>
</dbReference>
<comment type="caution">
    <text evidence="9">The sequence shown here is derived from an EMBL/GenBank/DDBJ whole genome shotgun (WGS) entry which is preliminary data.</text>
</comment>
<dbReference type="InterPro" id="IPR006132">
    <property type="entry name" value="Asp/Orn_carbamoyltranf_P-bd"/>
</dbReference>
<dbReference type="GO" id="GO:0019240">
    <property type="term" value="P:citrulline biosynthetic process"/>
    <property type="evidence" value="ECO:0007669"/>
    <property type="project" value="TreeGrafter"/>
</dbReference>
<feature type="domain" description="Aspartate/ornithine carbamoyltransferase Asp/Orn-binding" evidence="7">
    <location>
        <begin position="156"/>
        <end position="327"/>
    </location>
</feature>
<name>A0A7Y6Q6K6_9HYPH</name>
<evidence type="ECO:0000256" key="4">
    <source>
        <dbReference type="ARBA" id="ARBA00022679"/>
    </source>
</evidence>
<dbReference type="GO" id="GO:0004585">
    <property type="term" value="F:ornithine carbamoyltransferase activity"/>
    <property type="evidence" value="ECO:0007669"/>
    <property type="project" value="UniProtKB-EC"/>
</dbReference>
<dbReference type="EMBL" id="JABWDU010000003">
    <property type="protein sequence ID" value="NVD39950.1"/>
    <property type="molecule type" value="Genomic_DNA"/>
</dbReference>
<proteinExistence type="inferred from homology"/>
<comment type="catalytic activity">
    <reaction evidence="5">
        <text>carbamoyl phosphate + L-ornithine = L-citrulline + phosphate + H(+)</text>
        <dbReference type="Rhea" id="RHEA:19513"/>
        <dbReference type="ChEBI" id="CHEBI:15378"/>
        <dbReference type="ChEBI" id="CHEBI:43474"/>
        <dbReference type="ChEBI" id="CHEBI:46911"/>
        <dbReference type="ChEBI" id="CHEBI:57743"/>
        <dbReference type="ChEBI" id="CHEBI:58228"/>
        <dbReference type="EC" id="2.1.3.3"/>
    </reaction>
</comment>
<dbReference type="RefSeq" id="WP_176353496.1">
    <property type="nucleotide sequence ID" value="NZ_JABWDU010000003.1"/>
</dbReference>
<dbReference type="PANTHER" id="PTHR45753:SF2">
    <property type="entry name" value="ORNITHINE CARBAMOYLTRANSFERASE"/>
    <property type="match status" value="1"/>
</dbReference>
<dbReference type="EC" id="2.1.3.3" evidence="3"/>
<evidence type="ECO:0000256" key="2">
    <source>
        <dbReference type="ARBA" id="ARBA00007805"/>
    </source>
</evidence>
<feature type="domain" description="Aspartate/ornithine carbamoyltransferase carbamoyl-P binding" evidence="8">
    <location>
        <begin position="8"/>
        <end position="148"/>
    </location>
</feature>
<gene>
    <name evidence="9" type="ORF">HT585_13870</name>
</gene>
<evidence type="ECO:0000256" key="5">
    <source>
        <dbReference type="ARBA" id="ARBA00048772"/>
    </source>
</evidence>
<dbReference type="PRINTS" id="PR00102">
    <property type="entry name" value="OTCASE"/>
</dbReference>
<dbReference type="SUPFAM" id="SSF53671">
    <property type="entry name" value="Aspartate/ornithine carbamoyltransferase"/>
    <property type="match status" value="1"/>
</dbReference>
<dbReference type="GO" id="GO:0016597">
    <property type="term" value="F:amino acid binding"/>
    <property type="evidence" value="ECO:0007669"/>
    <property type="project" value="InterPro"/>
</dbReference>
<evidence type="ECO:0000259" key="7">
    <source>
        <dbReference type="Pfam" id="PF00185"/>
    </source>
</evidence>
<dbReference type="PANTHER" id="PTHR45753">
    <property type="entry name" value="ORNITHINE CARBAMOYLTRANSFERASE, MITOCHONDRIAL"/>
    <property type="match status" value="1"/>
</dbReference>
<keyword evidence="10" id="KW-1185">Reference proteome</keyword>
<dbReference type="PRINTS" id="PR00100">
    <property type="entry name" value="AOTCASE"/>
</dbReference>
<dbReference type="GO" id="GO:0042450">
    <property type="term" value="P:L-arginine biosynthetic process via ornithine"/>
    <property type="evidence" value="ECO:0007669"/>
    <property type="project" value="TreeGrafter"/>
</dbReference>
<evidence type="ECO:0000256" key="6">
    <source>
        <dbReference type="RuleBase" id="RU003634"/>
    </source>
</evidence>
<protein>
    <recommendedName>
        <fullName evidence="3">ornithine carbamoyltransferase</fullName>
        <ecNumber evidence="3">2.1.3.3</ecNumber>
    </recommendedName>
</protein>
<dbReference type="Gene3D" id="3.40.50.1370">
    <property type="entry name" value="Aspartate/ornithine carbamoyltransferase"/>
    <property type="match status" value="2"/>
</dbReference>
<evidence type="ECO:0000313" key="9">
    <source>
        <dbReference type="EMBL" id="NVD39950.1"/>
    </source>
</evidence>